<proteinExistence type="predicted"/>
<comment type="caution">
    <text evidence="1">The sequence shown here is derived from an EMBL/GenBank/DDBJ whole genome shotgun (WGS) entry which is preliminary data.</text>
</comment>
<dbReference type="Proteomes" id="UP001216674">
    <property type="component" value="Unassembled WGS sequence"/>
</dbReference>
<gene>
    <name evidence="1" type="ORF">P3W85_29770</name>
</gene>
<reference evidence="1 2" key="1">
    <citation type="submission" date="2023-03" db="EMBL/GenBank/DDBJ databases">
        <title>Draft assemblies of triclosan tolerant bacteria isolated from returned activated sludge.</title>
        <authorList>
            <person name="Van Hamelsveld S."/>
        </authorList>
    </citation>
    <scope>NUCLEOTIDE SEQUENCE [LARGE SCALE GENOMIC DNA]</scope>
    <source>
        <strain evidence="1 2">GW210010_S58</strain>
    </source>
</reference>
<keyword evidence="2" id="KW-1185">Reference proteome</keyword>
<protein>
    <submittedName>
        <fullName evidence="1">Uncharacterized protein</fullName>
    </submittedName>
</protein>
<accession>A0ABT6AWV0</accession>
<dbReference type="EMBL" id="JARJLM010000484">
    <property type="protein sequence ID" value="MDF3837111.1"/>
    <property type="molecule type" value="Genomic_DNA"/>
</dbReference>
<organism evidence="1 2">
    <name type="scientific">Cupriavidus basilensis</name>
    <dbReference type="NCBI Taxonomy" id="68895"/>
    <lineage>
        <taxon>Bacteria</taxon>
        <taxon>Pseudomonadati</taxon>
        <taxon>Pseudomonadota</taxon>
        <taxon>Betaproteobacteria</taxon>
        <taxon>Burkholderiales</taxon>
        <taxon>Burkholderiaceae</taxon>
        <taxon>Cupriavidus</taxon>
    </lineage>
</organism>
<evidence type="ECO:0000313" key="2">
    <source>
        <dbReference type="Proteomes" id="UP001216674"/>
    </source>
</evidence>
<evidence type="ECO:0000313" key="1">
    <source>
        <dbReference type="EMBL" id="MDF3837111.1"/>
    </source>
</evidence>
<name>A0ABT6AWV0_9BURK</name>
<sequence>MKLSERILARFDAEAAEERSVIADRAADVDTLGELISTAYYDGVSCRPEDIHVSGSGGLMVPPSGDRVAAIAWMLSHGFTADSTIASPSYTHHLLRHPRLATVVAILVPSPEAA</sequence>
<dbReference type="RefSeq" id="WP_276267400.1">
    <property type="nucleotide sequence ID" value="NZ_JARJLM010000484.1"/>
</dbReference>